<keyword evidence="3" id="KW-1185">Reference proteome</keyword>
<organism evidence="2 3">
    <name type="scientific">Blattabacterium cuenoti BPAY</name>
    <dbReference type="NCBI Taxonomy" id="1457031"/>
    <lineage>
        <taxon>Bacteria</taxon>
        <taxon>Pseudomonadati</taxon>
        <taxon>Bacteroidota</taxon>
        <taxon>Flavobacteriia</taxon>
        <taxon>Flavobacteriales</taxon>
        <taxon>Blattabacteriaceae</taxon>
        <taxon>Blattabacterium</taxon>
    </lineage>
</organism>
<protein>
    <submittedName>
        <fullName evidence="2">Endoribonuclease, L-PSP family</fullName>
    </submittedName>
</protein>
<dbReference type="InterPro" id="IPR035959">
    <property type="entry name" value="RutC-like_sf"/>
</dbReference>
<dbReference type="InterPro" id="IPR006056">
    <property type="entry name" value="RidA"/>
</dbReference>
<dbReference type="CDD" id="cd00448">
    <property type="entry name" value="YjgF_YER057c_UK114_family"/>
    <property type="match status" value="1"/>
</dbReference>
<sequence length="127" mass="14344">MIPKKFSINKIPSYGPYNTCVFIEGFLFVSGQIALDQNTEKLVSDSIEMETKKVMENIEIILSENGIGFQNVIKTSVFVTDINFFPKINHVYSQFFHEGSYPARETVQVSGLPKNANVEISLIAYKN</sequence>
<dbReference type="Proteomes" id="UP000217805">
    <property type="component" value="Chromosome"/>
</dbReference>
<dbReference type="PANTHER" id="PTHR11803:SF58">
    <property type="entry name" value="PROTEIN HMF1-RELATED"/>
    <property type="match status" value="1"/>
</dbReference>
<dbReference type="NCBIfam" id="TIGR00004">
    <property type="entry name" value="Rid family detoxifying hydrolase"/>
    <property type="match status" value="1"/>
</dbReference>
<comment type="similarity">
    <text evidence="1">Belongs to the RutC family.</text>
</comment>
<evidence type="ECO:0000313" key="2">
    <source>
        <dbReference type="EMBL" id="BAR91780.1"/>
    </source>
</evidence>
<dbReference type="RefSeq" id="WP_096377853.1">
    <property type="nucleotide sequence ID" value="NZ_AP014609.1"/>
</dbReference>
<dbReference type="SUPFAM" id="SSF55298">
    <property type="entry name" value="YjgF-like"/>
    <property type="match status" value="1"/>
</dbReference>
<dbReference type="Gene3D" id="3.30.1330.40">
    <property type="entry name" value="RutC-like"/>
    <property type="match status" value="1"/>
</dbReference>
<evidence type="ECO:0000256" key="1">
    <source>
        <dbReference type="ARBA" id="ARBA00010552"/>
    </source>
</evidence>
<gene>
    <name evidence="2" type="ORF">BPAY_016</name>
</gene>
<evidence type="ECO:0000313" key="3">
    <source>
        <dbReference type="Proteomes" id="UP000217805"/>
    </source>
</evidence>
<dbReference type="EMBL" id="AP014609">
    <property type="protein sequence ID" value="BAR91780.1"/>
    <property type="molecule type" value="Genomic_DNA"/>
</dbReference>
<dbReference type="Pfam" id="PF01042">
    <property type="entry name" value="Ribonuc_L-PSP"/>
    <property type="match status" value="1"/>
</dbReference>
<reference evidence="2 3" key="1">
    <citation type="journal article" date="2015" name="Microbes Environ.">
        <title>An Efficient Strategy Developed for Next-Generation Sequencing of Endosymbiont Genomes Performed Using Crude DNA Isolated from Host Tissues: A Case Study of Blattabacterium cuenoti Inhabiting the Fat Bodies of Cockroaches.</title>
        <authorList>
            <person name="Kinjo Y."/>
            <person name="Saitoh S."/>
            <person name="Tokuda G."/>
        </authorList>
    </citation>
    <scope>NUCLEOTIDE SEQUENCE [LARGE SCALE GENOMIC DNA]</scope>
    <source>
        <strain evidence="2 3">BPAY</strain>
    </source>
</reference>
<name>A0ABM7EXS1_9FLAO</name>
<dbReference type="InterPro" id="IPR006175">
    <property type="entry name" value="YjgF/YER057c/UK114"/>
</dbReference>
<proteinExistence type="inferred from homology"/>
<accession>A0ABM7EXS1</accession>
<dbReference type="PANTHER" id="PTHR11803">
    <property type="entry name" value="2-IMINOBUTANOATE/2-IMINOPROPANOATE DEAMINASE RIDA"/>
    <property type="match status" value="1"/>
</dbReference>